<dbReference type="RefSeq" id="XP_005844009.1">
    <property type="nucleotide sequence ID" value="XM_005843947.1"/>
</dbReference>
<protein>
    <submittedName>
        <fullName evidence="10">Uncharacterized protein</fullName>
    </submittedName>
</protein>
<evidence type="ECO:0000256" key="4">
    <source>
        <dbReference type="ARBA" id="ARBA00023136"/>
    </source>
</evidence>
<proteinExistence type="inferred from homology"/>
<dbReference type="OrthoDB" id="5954868at2759"/>
<keyword evidence="6" id="KW-1133">Transmembrane helix</keyword>
<keyword evidence="3" id="KW-0808">Transferase</keyword>
<feature type="signal peptide" evidence="7">
    <location>
        <begin position="1"/>
        <end position="24"/>
    </location>
</feature>
<dbReference type="Pfam" id="PF09258">
    <property type="entry name" value="Glyco_transf_64"/>
    <property type="match status" value="1"/>
</dbReference>
<dbReference type="SUPFAM" id="SSF53448">
    <property type="entry name" value="Nucleotide-diphospho-sugar transferases"/>
    <property type="match status" value="1"/>
</dbReference>
<dbReference type="Gene3D" id="2.115.10.20">
    <property type="entry name" value="Glycosyl hydrolase domain, family 43"/>
    <property type="match status" value="1"/>
</dbReference>
<dbReference type="AlphaFoldDB" id="E1ZQC7"/>
<dbReference type="SUPFAM" id="SSF75005">
    <property type="entry name" value="Arabinanase/levansucrase/invertase"/>
    <property type="match status" value="1"/>
</dbReference>
<dbReference type="PANTHER" id="PTHR48261">
    <property type="entry name" value="ACETYLGLUCOSAMINYLTRANSFERASE"/>
    <property type="match status" value="1"/>
</dbReference>
<comment type="subcellular location">
    <subcellularLocation>
        <location evidence="1">Membrane</location>
    </subcellularLocation>
</comment>
<keyword evidence="4 6" id="KW-0472">Membrane</keyword>
<dbReference type="PROSITE" id="PS51257">
    <property type="entry name" value="PROKAR_LIPOPROTEIN"/>
    <property type="match status" value="1"/>
</dbReference>
<evidence type="ECO:0000313" key="10">
    <source>
        <dbReference type="EMBL" id="EFN51907.1"/>
    </source>
</evidence>
<accession>E1ZQC7</accession>
<dbReference type="InterPro" id="IPR056442">
    <property type="entry name" value="GINT1_N"/>
</dbReference>
<evidence type="ECO:0000256" key="3">
    <source>
        <dbReference type="ARBA" id="ARBA00022679"/>
    </source>
</evidence>
<keyword evidence="6" id="KW-0812">Transmembrane</keyword>
<dbReference type="InterPro" id="IPR004263">
    <property type="entry name" value="Exostosin"/>
</dbReference>
<dbReference type="STRING" id="554065.E1ZQC7"/>
<sequence>MELGRKGWALAACLLQACLVAAAAGSAPSTPDSEETCKPCYFTQGAASFGVLYGGEERPLKLRPLDLLHVESATALPLANPVLTALELTERLTSGGGSSGGTSMGRAAAVDAISHPTLATTPDGRLLMFFAAHACGRDRWGIAAAESPDGSGTTWRGLGMVLEDEGADMHAPSLFHHDGSWFLVPEVAGQREVCVFKATSFPFGWEPAGVLVEQPLAGVSVVQHGELWWLLGHKPGAGQGGQDRVLAAFRAQSPLGPWTEHPNRSLAAEASTAAGSVFAWNGAIHRLGRSCRGTACGEVQAMQVLLSGDSIEQSPVQLELGRSLWRQRAGWDSAGWTHLAIGQRPDGAWLAVVEASQLPPATPALSQQLQAAIGVFRTLALLCIALLVLSGAARVPAVRSLLLKQQWGQLLLRWTADPGSHKLAKAEDSQLPAWAPPSARGALDGANVAKQMPSSARQRGSTGNLLRSLSSCGGGGSRGQPSARSSGALRLRLPPWRLVLAMVTLVLALLAAGATRRVQQIAQPFFVQPQAIAVEGQWSRFTLMVMSYSARLHELQWYVSHYSQCPSVGEILVVWNKGPPPEAAAFLSDVPVRVRLEATNSMNNRFRPDPDIKYRSVLSLDDDILIPCTTIESTFARWRTAPQQLAGYYPRLLVPPEGGSGAPVYQFEEFVFQQGAYNTILAGAAFMDSATFFPLYFSSSTAPARALVDEVFNCDDLLLNFVVANWTAGQAKATGAGPAAAGGTGEGGASAMMPPVQLVRPERRIDISRLSGVGISHNPARFKAAADRCLAEFSQLFGGCPLVLRQVDPHYGRPPNCHLWPLDCVYLQ</sequence>
<name>E1ZQC7_CHLVA</name>
<dbReference type="GO" id="GO:0016757">
    <property type="term" value="F:glycosyltransferase activity"/>
    <property type="evidence" value="ECO:0007669"/>
    <property type="project" value="InterPro"/>
</dbReference>
<gene>
    <name evidence="10" type="ORF">CHLNCDRAFT_54762</name>
</gene>
<feature type="domain" description="Glucosamine inositolphosphorylceramide transferase 1 N-terminal" evidence="9">
    <location>
        <begin position="44"/>
        <end position="354"/>
    </location>
</feature>
<feature type="transmembrane region" description="Helical" evidence="6">
    <location>
        <begin position="375"/>
        <end position="395"/>
    </location>
</feature>
<dbReference type="InterPro" id="IPR023296">
    <property type="entry name" value="Glyco_hydro_beta-prop_sf"/>
</dbReference>
<dbReference type="InParanoid" id="E1ZQC7"/>
<organism evidence="11">
    <name type="scientific">Chlorella variabilis</name>
    <name type="common">Green alga</name>
    <dbReference type="NCBI Taxonomy" id="554065"/>
    <lineage>
        <taxon>Eukaryota</taxon>
        <taxon>Viridiplantae</taxon>
        <taxon>Chlorophyta</taxon>
        <taxon>core chlorophytes</taxon>
        <taxon>Trebouxiophyceae</taxon>
        <taxon>Chlorellales</taxon>
        <taxon>Chlorellaceae</taxon>
        <taxon>Chlorella clade</taxon>
        <taxon>Chlorella</taxon>
    </lineage>
</organism>
<keyword evidence="5" id="KW-1015">Disulfide bond</keyword>
<dbReference type="EMBL" id="GL433859">
    <property type="protein sequence ID" value="EFN51907.1"/>
    <property type="molecule type" value="Genomic_DNA"/>
</dbReference>
<dbReference type="Gene3D" id="3.90.550.10">
    <property type="entry name" value="Spore Coat Polysaccharide Biosynthesis Protein SpsA, Chain A"/>
    <property type="match status" value="1"/>
</dbReference>
<reference evidence="10 11" key="1">
    <citation type="journal article" date="2010" name="Plant Cell">
        <title>The Chlorella variabilis NC64A genome reveals adaptation to photosymbiosis, coevolution with viruses, and cryptic sex.</title>
        <authorList>
            <person name="Blanc G."/>
            <person name="Duncan G."/>
            <person name="Agarkova I."/>
            <person name="Borodovsky M."/>
            <person name="Gurnon J."/>
            <person name="Kuo A."/>
            <person name="Lindquist E."/>
            <person name="Lucas S."/>
            <person name="Pangilinan J."/>
            <person name="Polle J."/>
            <person name="Salamov A."/>
            <person name="Terry A."/>
            <person name="Yamada T."/>
            <person name="Dunigan D.D."/>
            <person name="Grigoriev I.V."/>
            <person name="Claverie J.M."/>
            <person name="Van Etten J.L."/>
        </authorList>
    </citation>
    <scope>NUCLEOTIDE SEQUENCE [LARGE SCALE GENOMIC DNA]</scope>
    <source>
        <strain evidence="10 11">NC64A</strain>
    </source>
</reference>
<comment type="similarity">
    <text evidence="2">Belongs to the glycosyltransferase 64 family.</text>
</comment>
<evidence type="ECO:0000256" key="5">
    <source>
        <dbReference type="ARBA" id="ARBA00023157"/>
    </source>
</evidence>
<dbReference type="InterPro" id="IPR029044">
    <property type="entry name" value="Nucleotide-diphossugar_trans"/>
</dbReference>
<keyword evidence="7" id="KW-0732">Signal</keyword>
<dbReference type="KEGG" id="cvr:CHLNCDRAFT_54762"/>
<dbReference type="Proteomes" id="UP000008141">
    <property type="component" value="Unassembled WGS sequence"/>
</dbReference>
<dbReference type="InterPro" id="IPR015338">
    <property type="entry name" value="GT64_dom"/>
</dbReference>
<feature type="domain" description="Glycosyl transferase 64" evidence="8">
    <location>
        <begin position="541"/>
        <end position="807"/>
    </location>
</feature>
<dbReference type="Pfam" id="PF24793">
    <property type="entry name" value="GINT1_N"/>
    <property type="match status" value="1"/>
</dbReference>
<evidence type="ECO:0000256" key="2">
    <source>
        <dbReference type="ARBA" id="ARBA00008700"/>
    </source>
</evidence>
<evidence type="ECO:0000256" key="7">
    <source>
        <dbReference type="SAM" id="SignalP"/>
    </source>
</evidence>
<dbReference type="OMA" id="RWEFGER"/>
<dbReference type="GeneID" id="17351351"/>
<evidence type="ECO:0000256" key="6">
    <source>
        <dbReference type="SAM" id="Phobius"/>
    </source>
</evidence>
<evidence type="ECO:0000259" key="9">
    <source>
        <dbReference type="Pfam" id="PF24793"/>
    </source>
</evidence>
<evidence type="ECO:0000313" key="11">
    <source>
        <dbReference type="Proteomes" id="UP000008141"/>
    </source>
</evidence>
<dbReference type="PANTHER" id="PTHR48261:SF6">
    <property type="entry name" value="GLYCOSYLTRANSFERASE FAMILY PROTEIN"/>
    <property type="match status" value="1"/>
</dbReference>
<feature type="chain" id="PRO_5003156187" evidence="7">
    <location>
        <begin position="25"/>
        <end position="828"/>
    </location>
</feature>
<dbReference type="eggNOG" id="KOG1022">
    <property type="taxonomic scope" value="Eukaryota"/>
</dbReference>
<evidence type="ECO:0000259" key="8">
    <source>
        <dbReference type="Pfam" id="PF09258"/>
    </source>
</evidence>
<dbReference type="GO" id="GO:0016020">
    <property type="term" value="C:membrane"/>
    <property type="evidence" value="ECO:0007669"/>
    <property type="project" value="UniProtKB-SubCell"/>
</dbReference>
<evidence type="ECO:0000256" key="1">
    <source>
        <dbReference type="ARBA" id="ARBA00004370"/>
    </source>
</evidence>
<keyword evidence="11" id="KW-1185">Reference proteome</keyword>
<feature type="transmembrane region" description="Helical" evidence="6">
    <location>
        <begin position="496"/>
        <end position="514"/>
    </location>
</feature>